<evidence type="ECO:0000256" key="4">
    <source>
        <dbReference type="ARBA" id="ARBA00022884"/>
    </source>
</evidence>
<evidence type="ECO:0000256" key="5">
    <source>
        <dbReference type="ARBA" id="ARBA00023118"/>
    </source>
</evidence>
<reference evidence="8" key="2">
    <citation type="submission" date="2021-04" db="EMBL/GenBank/DDBJ databases">
        <authorList>
            <person name="Gilroy R."/>
        </authorList>
    </citation>
    <scope>NUCLEOTIDE SEQUENCE</scope>
    <source>
        <strain evidence="8">CHK183-5548</strain>
    </source>
</reference>
<reference evidence="8" key="1">
    <citation type="journal article" date="2021" name="PeerJ">
        <title>Extensive microbial diversity within the chicken gut microbiome revealed by metagenomics and culture.</title>
        <authorList>
            <person name="Gilroy R."/>
            <person name="Ravi A."/>
            <person name="Getino M."/>
            <person name="Pursley I."/>
            <person name="Horton D.L."/>
            <person name="Alikhan N.F."/>
            <person name="Baker D."/>
            <person name="Gharbi K."/>
            <person name="Hall N."/>
            <person name="Watson M."/>
            <person name="Adriaenssens E.M."/>
            <person name="Foster-Nyarko E."/>
            <person name="Jarju S."/>
            <person name="Secka A."/>
            <person name="Antonio M."/>
            <person name="Oren A."/>
            <person name="Chaudhuri R.R."/>
            <person name="La Ragione R."/>
            <person name="Hildebrand F."/>
            <person name="Pallen M.J."/>
        </authorList>
    </citation>
    <scope>NUCLEOTIDE SEQUENCE</scope>
    <source>
        <strain evidence="8">CHK183-5548</strain>
    </source>
</reference>
<evidence type="ECO:0000256" key="6">
    <source>
        <dbReference type="ARBA" id="ARBA00031720"/>
    </source>
</evidence>
<feature type="domain" description="CRISPR type III-associated protein" evidence="7">
    <location>
        <begin position="12"/>
        <end position="217"/>
    </location>
</feature>
<dbReference type="PANTHER" id="PTHR38007">
    <property type="entry name" value="CRISPR SYSTEM CMS PROTEIN CSM5"/>
    <property type="match status" value="1"/>
</dbReference>
<evidence type="ECO:0000256" key="1">
    <source>
        <dbReference type="ARBA" id="ARBA00003088"/>
    </source>
</evidence>
<comment type="similarity">
    <text evidence="2">Belongs to the CRISPR-associated Csm5 family.</text>
</comment>
<dbReference type="PANTHER" id="PTHR38007:SF1">
    <property type="entry name" value="CRISPR SYSTEM CMS PROTEIN CSM5"/>
    <property type="match status" value="1"/>
</dbReference>
<keyword evidence="4" id="KW-0694">RNA-binding</keyword>
<dbReference type="InterPro" id="IPR005537">
    <property type="entry name" value="RAMP_III_fam"/>
</dbReference>
<comment type="caution">
    <text evidence="8">The sequence shown here is derived from an EMBL/GenBank/DDBJ whole genome shotgun (WGS) entry which is preliminary data.</text>
</comment>
<organism evidence="8 9">
    <name type="scientific">Candidatus Lachnoclostridium pullistercoris</name>
    <dbReference type="NCBI Taxonomy" id="2838632"/>
    <lineage>
        <taxon>Bacteria</taxon>
        <taxon>Bacillati</taxon>
        <taxon>Bacillota</taxon>
        <taxon>Clostridia</taxon>
        <taxon>Lachnospirales</taxon>
        <taxon>Lachnospiraceae</taxon>
    </lineage>
</organism>
<sequence length="372" mass="42704">MKNSLKVYRAQLTVLGPVFIGNGAELSKKEYIFLNGRKTAGIIDMKKFYSLVSKKGLRRQFEDFMLDSRSRLSLGNWIREYEIRNQEVKSCLDYVIDSGDTVIQRGTPVHIMECIKDPYGMPYIPGSSIKGMLRTVLLNGGIASSPEEFLRARESVIRTVENPPFKINRKQFLAAERNMVEETQFYTLTRNEKRRGDAVNDMLAGMIVSDSEPLEMKDMVLCQKIERHTDGTEKRMNLLRECIRPGTKIHFDITMERNICPVQKENILSSIERFNEVYYDCFLSKFRGMDRPLSGQVYLGGGAGFVSKTFIYPLLGERQGLKTTMGIFQATKVPREHKHNRDLEYGVSPHIVKCTRYQGQCLEMGKCRLEIS</sequence>
<name>A0A9D2PBA3_9FIRM</name>
<evidence type="ECO:0000259" key="7">
    <source>
        <dbReference type="Pfam" id="PF03787"/>
    </source>
</evidence>
<dbReference type="AlphaFoldDB" id="A0A9D2PBA3"/>
<protein>
    <recommendedName>
        <fullName evidence="3">CRISPR system Cms protein Csm5</fullName>
    </recommendedName>
    <alternativeName>
        <fullName evidence="6">CRISPR type III A-associated protein Csm5</fullName>
    </alternativeName>
</protein>
<comment type="function">
    <text evidence="1">This subunit might be involved in maturation of a crRNA intermediate to its mature form.</text>
</comment>
<dbReference type="GO" id="GO:0051607">
    <property type="term" value="P:defense response to virus"/>
    <property type="evidence" value="ECO:0007669"/>
    <property type="project" value="UniProtKB-KW"/>
</dbReference>
<dbReference type="NCBIfam" id="TIGR01899">
    <property type="entry name" value="cas_TM1807_csm5"/>
    <property type="match status" value="1"/>
</dbReference>
<dbReference type="Proteomes" id="UP000823883">
    <property type="component" value="Unassembled WGS sequence"/>
</dbReference>
<evidence type="ECO:0000256" key="3">
    <source>
        <dbReference type="ARBA" id="ARBA00016113"/>
    </source>
</evidence>
<dbReference type="InterPro" id="IPR010173">
    <property type="entry name" value="CRISPR-assoc_Csm5"/>
</dbReference>
<proteinExistence type="inferred from homology"/>
<dbReference type="Pfam" id="PF03787">
    <property type="entry name" value="RAMPs"/>
    <property type="match status" value="1"/>
</dbReference>
<dbReference type="GO" id="GO:0003723">
    <property type="term" value="F:RNA binding"/>
    <property type="evidence" value="ECO:0007669"/>
    <property type="project" value="UniProtKB-KW"/>
</dbReference>
<evidence type="ECO:0000313" key="8">
    <source>
        <dbReference type="EMBL" id="HJC47044.1"/>
    </source>
</evidence>
<gene>
    <name evidence="8" type="primary">csm5</name>
    <name evidence="8" type="ORF">IAA04_03215</name>
</gene>
<evidence type="ECO:0000313" key="9">
    <source>
        <dbReference type="Proteomes" id="UP000823883"/>
    </source>
</evidence>
<evidence type="ECO:0000256" key="2">
    <source>
        <dbReference type="ARBA" id="ARBA00006680"/>
    </source>
</evidence>
<accession>A0A9D2PBA3</accession>
<keyword evidence="5" id="KW-0051">Antiviral defense</keyword>
<dbReference type="EMBL" id="DWWL01000017">
    <property type="protein sequence ID" value="HJC47044.1"/>
    <property type="molecule type" value="Genomic_DNA"/>
</dbReference>